<comment type="caution">
    <text evidence="1">The sequence shown here is derived from an EMBL/GenBank/DDBJ whole genome shotgun (WGS) entry which is preliminary data.</text>
</comment>
<reference evidence="1 2" key="1">
    <citation type="submission" date="2019-04" db="EMBL/GenBank/DDBJ databases">
        <title>Draft genome sequences of Streptomyces avermitilis ATCC 31267.</title>
        <authorList>
            <person name="Komaki H."/>
            <person name="Tamura T."/>
            <person name="Hosoyama A."/>
        </authorList>
    </citation>
    <scope>NUCLEOTIDE SEQUENCE [LARGE SCALE GENOMIC DNA]</scope>
    <source>
        <strain evidence="1 2">ATCC 31267</strain>
    </source>
</reference>
<dbReference type="AlphaFoldDB" id="A0A4D4MX00"/>
<accession>A0A4D4MX00</accession>
<dbReference type="Proteomes" id="UP000299211">
    <property type="component" value="Unassembled WGS sequence"/>
</dbReference>
<gene>
    <name evidence="1" type="ORF">SAV31267_061850</name>
</gene>
<dbReference type="RefSeq" id="WP_037644985.1">
    <property type="nucleotide sequence ID" value="NZ_BAABTN010000053.1"/>
</dbReference>
<dbReference type="EMBL" id="BJHY01000001">
    <property type="protein sequence ID" value="GDY76700.1"/>
    <property type="molecule type" value="Genomic_DNA"/>
</dbReference>
<evidence type="ECO:0000313" key="1">
    <source>
        <dbReference type="EMBL" id="GDY76700.1"/>
    </source>
</evidence>
<protein>
    <submittedName>
        <fullName evidence="1">Uncharacterized protein</fullName>
    </submittedName>
</protein>
<sequence>MVWMRSPMERHPIYGYRQVSFASWRFEEPSDFLKTKFESLVQDTPTNLEWRFKAARNWMIAPARLVDQAGQGGEFFNEAVVSITEHDQEFCASAEEDLMQILITLEEGGGKS</sequence>
<name>A0A4D4MX00_STRAX</name>
<evidence type="ECO:0000313" key="2">
    <source>
        <dbReference type="Proteomes" id="UP000299211"/>
    </source>
</evidence>
<dbReference type="GeneID" id="41540335"/>
<proteinExistence type="predicted"/>
<organism evidence="1 2">
    <name type="scientific">Streptomyces avermitilis</name>
    <dbReference type="NCBI Taxonomy" id="33903"/>
    <lineage>
        <taxon>Bacteria</taxon>
        <taxon>Bacillati</taxon>
        <taxon>Actinomycetota</taxon>
        <taxon>Actinomycetes</taxon>
        <taxon>Kitasatosporales</taxon>
        <taxon>Streptomycetaceae</taxon>
        <taxon>Streptomyces</taxon>
    </lineage>
</organism>